<dbReference type="AlphaFoldDB" id="A0AAD8PRL6"/>
<reference evidence="2" key="1">
    <citation type="submission" date="2021-06" db="EMBL/GenBank/DDBJ databases">
        <title>Comparative genomics, transcriptomics and evolutionary studies reveal genomic signatures of adaptation to plant cell wall in hemibiotrophic fungi.</title>
        <authorList>
            <consortium name="DOE Joint Genome Institute"/>
            <person name="Baroncelli R."/>
            <person name="Diaz J.F."/>
            <person name="Benocci T."/>
            <person name="Peng M."/>
            <person name="Battaglia E."/>
            <person name="Haridas S."/>
            <person name="Andreopoulos W."/>
            <person name="Labutti K."/>
            <person name="Pangilinan J."/>
            <person name="Floch G.L."/>
            <person name="Makela M.R."/>
            <person name="Henrissat B."/>
            <person name="Grigoriev I.V."/>
            <person name="Crouch J.A."/>
            <person name="De Vries R.P."/>
            <person name="Sukno S.A."/>
            <person name="Thon M.R."/>
        </authorList>
    </citation>
    <scope>NUCLEOTIDE SEQUENCE</scope>
    <source>
        <strain evidence="2">CBS 125086</strain>
    </source>
</reference>
<evidence type="ECO:0000256" key="1">
    <source>
        <dbReference type="SAM" id="MobiDB-lite"/>
    </source>
</evidence>
<evidence type="ECO:0000313" key="3">
    <source>
        <dbReference type="Proteomes" id="UP001230504"/>
    </source>
</evidence>
<sequence length="384" mass="42678">METIKMRLPPEASEDRAPEIGPKVSPYASPSCKVYFRSGQPFIVPRGLLREGLESICYKSNEIRLENVLDECGHVVIHYLHTGRWQTLDDADLPGAARLSKRLEVSLLVYGTAQTYNLPGLAELSKQKISQYAGALPALQVLVLASDACQLLGEGDLWFSTFIKLRVEELFQDASSQEKTRFLTCFDTATPYSKMLVKLIVEICCRNSAPFCPESQPNTPPAEPELPEPYDPTELSTKYKKKKKKRNPWEHPAEEEAPPVAIADPEPEPAPASARWTESEPEPAVEAAPDPQTVYELGWPTSMSKTDRKESMESLRERPPEEEAPRMAIDAEPEPVPDLPGPAQWAEAEAQSAREPADLPAVHNGGWTTPTPKEKKKKKKKASV</sequence>
<feature type="compositionally biased region" description="Pro residues" evidence="1">
    <location>
        <begin position="218"/>
        <end position="230"/>
    </location>
</feature>
<protein>
    <recommendedName>
        <fullName evidence="4">BTB domain-containing protein</fullName>
    </recommendedName>
</protein>
<comment type="caution">
    <text evidence="2">The sequence shown here is derived from an EMBL/GenBank/DDBJ whole genome shotgun (WGS) entry which is preliminary data.</text>
</comment>
<dbReference type="Proteomes" id="UP001230504">
    <property type="component" value="Unassembled WGS sequence"/>
</dbReference>
<dbReference type="GeneID" id="85439825"/>
<dbReference type="PANTHER" id="PTHR37538:SF1">
    <property type="entry name" value="BTB DOMAIN-CONTAINING PROTEIN"/>
    <property type="match status" value="1"/>
</dbReference>
<dbReference type="PANTHER" id="PTHR37538">
    <property type="entry name" value="BTB DOMAIN-CONTAINING PROTEIN"/>
    <property type="match status" value="1"/>
</dbReference>
<evidence type="ECO:0008006" key="4">
    <source>
        <dbReference type="Google" id="ProtNLM"/>
    </source>
</evidence>
<keyword evidence="3" id="KW-1185">Reference proteome</keyword>
<name>A0AAD8PRL6_9PEZI</name>
<feature type="region of interest" description="Disordered" evidence="1">
    <location>
        <begin position="1"/>
        <end position="22"/>
    </location>
</feature>
<feature type="compositionally biased region" description="Basic residues" evidence="1">
    <location>
        <begin position="374"/>
        <end position="384"/>
    </location>
</feature>
<gene>
    <name evidence="2" type="ORF">LY79DRAFT_523998</name>
</gene>
<dbReference type="RefSeq" id="XP_060409926.1">
    <property type="nucleotide sequence ID" value="XM_060555585.1"/>
</dbReference>
<evidence type="ECO:0000313" key="2">
    <source>
        <dbReference type="EMBL" id="KAK1574399.1"/>
    </source>
</evidence>
<feature type="compositionally biased region" description="Basic and acidic residues" evidence="1">
    <location>
        <begin position="305"/>
        <end position="325"/>
    </location>
</feature>
<organism evidence="2 3">
    <name type="scientific">Colletotrichum navitas</name>
    <dbReference type="NCBI Taxonomy" id="681940"/>
    <lineage>
        <taxon>Eukaryota</taxon>
        <taxon>Fungi</taxon>
        <taxon>Dikarya</taxon>
        <taxon>Ascomycota</taxon>
        <taxon>Pezizomycotina</taxon>
        <taxon>Sordariomycetes</taxon>
        <taxon>Hypocreomycetidae</taxon>
        <taxon>Glomerellales</taxon>
        <taxon>Glomerellaceae</taxon>
        <taxon>Colletotrichum</taxon>
        <taxon>Colletotrichum graminicola species complex</taxon>
    </lineage>
</organism>
<feature type="region of interest" description="Disordered" evidence="1">
    <location>
        <begin position="212"/>
        <end position="384"/>
    </location>
</feature>
<accession>A0AAD8PRL6</accession>
<proteinExistence type="predicted"/>
<dbReference type="EMBL" id="JAHLJV010000076">
    <property type="protein sequence ID" value="KAK1574399.1"/>
    <property type="molecule type" value="Genomic_DNA"/>
</dbReference>